<evidence type="ECO:0000256" key="4">
    <source>
        <dbReference type="ARBA" id="ARBA00023163"/>
    </source>
</evidence>
<dbReference type="PROSITE" id="PS50863">
    <property type="entry name" value="B3"/>
    <property type="match status" value="1"/>
</dbReference>
<dbReference type="CDD" id="cd10017">
    <property type="entry name" value="B3_DNA"/>
    <property type="match status" value="1"/>
</dbReference>
<evidence type="ECO:0000259" key="7">
    <source>
        <dbReference type="PROSITE" id="PS50863"/>
    </source>
</evidence>
<dbReference type="InterPro" id="IPR039218">
    <property type="entry name" value="REM_fam"/>
</dbReference>
<dbReference type="SMART" id="SM01019">
    <property type="entry name" value="B3"/>
    <property type="match status" value="1"/>
</dbReference>
<evidence type="ECO:0000256" key="5">
    <source>
        <dbReference type="ARBA" id="ARBA00023242"/>
    </source>
</evidence>
<comment type="subcellular location">
    <subcellularLocation>
        <location evidence="1">Nucleus</location>
    </subcellularLocation>
</comment>
<dbReference type="GO" id="GO:0005634">
    <property type="term" value="C:nucleus"/>
    <property type="evidence" value="ECO:0007669"/>
    <property type="project" value="UniProtKB-SubCell"/>
</dbReference>
<keyword evidence="5" id="KW-0539">Nucleus</keyword>
<feature type="region of interest" description="Disordered" evidence="6">
    <location>
        <begin position="144"/>
        <end position="211"/>
    </location>
</feature>
<reference evidence="8 9" key="2">
    <citation type="journal article" date="2018" name="Hortic Res">
        <title>Improved Brassica rapa reference genome by single-molecule sequencing and chromosome conformation capture technologies.</title>
        <authorList>
            <person name="Zhang L."/>
            <person name="Cai X."/>
            <person name="Wu J."/>
            <person name="Liu M."/>
            <person name="Grob S."/>
            <person name="Cheng F."/>
            <person name="Liang J."/>
            <person name="Cai C."/>
            <person name="Liu Z."/>
            <person name="Liu B."/>
            <person name="Wang F."/>
            <person name="Li S."/>
            <person name="Liu F."/>
            <person name="Li X."/>
            <person name="Cheng L."/>
            <person name="Yang W."/>
            <person name="Li M.H."/>
            <person name="Grossniklaus U."/>
            <person name="Zheng H."/>
            <person name="Wang X."/>
        </authorList>
    </citation>
    <scope>NUCLEOTIDE SEQUENCE [LARGE SCALE GENOMIC DNA]</scope>
    <source>
        <strain evidence="8 9">cv. Chiifu-401-42</strain>
    </source>
</reference>
<keyword evidence="4" id="KW-0804">Transcription</keyword>
<keyword evidence="2" id="KW-0805">Transcription regulation</keyword>
<feature type="compositionally biased region" description="Polar residues" evidence="6">
    <location>
        <begin position="154"/>
        <end position="167"/>
    </location>
</feature>
<evidence type="ECO:0000313" key="9">
    <source>
        <dbReference type="Proteomes" id="UP000011750"/>
    </source>
</evidence>
<dbReference type="HOGENOM" id="CLU_1306415_0_0_1"/>
<evidence type="ECO:0000256" key="3">
    <source>
        <dbReference type="ARBA" id="ARBA00023125"/>
    </source>
</evidence>
<dbReference type="PANTHER" id="PTHR31674">
    <property type="entry name" value="B3 DOMAIN-CONTAINING PROTEIN REM-LIKE 3-RELATED"/>
    <property type="match status" value="1"/>
</dbReference>
<dbReference type="EnsemblPlants" id="Bra011287.1">
    <property type="protein sequence ID" value="Bra011287.1-P"/>
    <property type="gene ID" value="Bra011287"/>
</dbReference>
<organism evidence="8 9">
    <name type="scientific">Brassica campestris</name>
    <name type="common">Field mustard</name>
    <dbReference type="NCBI Taxonomy" id="3711"/>
    <lineage>
        <taxon>Eukaryota</taxon>
        <taxon>Viridiplantae</taxon>
        <taxon>Streptophyta</taxon>
        <taxon>Embryophyta</taxon>
        <taxon>Tracheophyta</taxon>
        <taxon>Spermatophyta</taxon>
        <taxon>Magnoliopsida</taxon>
        <taxon>eudicotyledons</taxon>
        <taxon>Gunneridae</taxon>
        <taxon>Pentapetalae</taxon>
        <taxon>rosids</taxon>
        <taxon>malvids</taxon>
        <taxon>Brassicales</taxon>
        <taxon>Brassicaceae</taxon>
        <taxon>Brassiceae</taxon>
        <taxon>Brassica</taxon>
    </lineage>
</organism>
<name>M4D483_BRACM</name>
<keyword evidence="3" id="KW-0238">DNA-binding</keyword>
<dbReference type="Gramene" id="Bra011287.1">
    <property type="protein sequence ID" value="Bra011287.1-P"/>
    <property type="gene ID" value="Bra011287"/>
</dbReference>
<reference evidence="8" key="3">
    <citation type="submission" date="2023-03" db="UniProtKB">
        <authorList>
            <consortium name="EnsemblPlants"/>
        </authorList>
    </citation>
    <scope>IDENTIFICATION</scope>
    <source>
        <strain evidence="8">cv. Chiifu-401-42</strain>
    </source>
</reference>
<protein>
    <recommendedName>
        <fullName evidence="7">TF-B3 domain-containing protein</fullName>
    </recommendedName>
</protein>
<dbReference type="Pfam" id="PF02362">
    <property type="entry name" value="B3"/>
    <property type="match status" value="1"/>
</dbReference>
<dbReference type="InterPro" id="IPR003340">
    <property type="entry name" value="B3_DNA-bd"/>
</dbReference>
<dbReference type="GO" id="GO:0003677">
    <property type="term" value="F:DNA binding"/>
    <property type="evidence" value="ECO:0007669"/>
    <property type="project" value="UniProtKB-KW"/>
</dbReference>
<evidence type="ECO:0000256" key="6">
    <source>
        <dbReference type="SAM" id="MobiDB-lite"/>
    </source>
</evidence>
<dbReference type="AlphaFoldDB" id="M4D483"/>
<sequence>MADPPSSPKSNAPFFVVSLASHNSNPLIPEAFFAANNELTKLKLTSDACDRTWQVKLNGRRFTEGWEDFSNAHCLRDDDVLIFRDAGQMIFHLCRPNTSTILHKKRDVPETEGDEIETEDCPETAQMTQNRTVAIDFKPDMLRSGQLEKEASVDGNQTTSRRQSRMIQASRAEEEMETRVQKKARVSGEGGSSRRKQIKCWSSKLAAHEST</sequence>
<evidence type="ECO:0000256" key="1">
    <source>
        <dbReference type="ARBA" id="ARBA00004123"/>
    </source>
</evidence>
<dbReference type="SUPFAM" id="SSF101936">
    <property type="entry name" value="DNA-binding pseudobarrel domain"/>
    <property type="match status" value="1"/>
</dbReference>
<dbReference type="InterPro" id="IPR015300">
    <property type="entry name" value="DNA-bd_pseudobarrel_sf"/>
</dbReference>
<accession>M4D483</accession>
<dbReference type="Gene3D" id="2.40.330.10">
    <property type="entry name" value="DNA-binding pseudobarrel domain"/>
    <property type="match status" value="1"/>
</dbReference>
<proteinExistence type="predicted"/>
<reference evidence="8 9" key="1">
    <citation type="journal article" date="2011" name="Nat. Genet.">
        <title>The genome of the mesopolyploid crop species Brassica rapa.</title>
        <authorList>
            <consortium name="Brassica rapa Genome Sequencing Project Consortium"/>
            <person name="Wang X."/>
            <person name="Wang H."/>
            <person name="Wang J."/>
            <person name="Sun R."/>
            <person name="Wu J."/>
            <person name="Liu S."/>
            <person name="Bai Y."/>
            <person name="Mun J.H."/>
            <person name="Bancroft I."/>
            <person name="Cheng F."/>
            <person name="Huang S."/>
            <person name="Li X."/>
            <person name="Hua W."/>
            <person name="Wang J."/>
            <person name="Wang X."/>
            <person name="Freeling M."/>
            <person name="Pires J.C."/>
            <person name="Paterson A.H."/>
            <person name="Chalhoub B."/>
            <person name="Wang B."/>
            <person name="Hayward A."/>
            <person name="Sharpe A.G."/>
            <person name="Park B.S."/>
            <person name="Weisshaar B."/>
            <person name="Liu B."/>
            <person name="Li B."/>
            <person name="Liu B."/>
            <person name="Tong C."/>
            <person name="Song C."/>
            <person name="Duran C."/>
            <person name="Peng C."/>
            <person name="Geng C."/>
            <person name="Koh C."/>
            <person name="Lin C."/>
            <person name="Edwards D."/>
            <person name="Mu D."/>
            <person name="Shen D."/>
            <person name="Soumpourou E."/>
            <person name="Li F."/>
            <person name="Fraser F."/>
            <person name="Conant G."/>
            <person name="Lassalle G."/>
            <person name="King G.J."/>
            <person name="Bonnema G."/>
            <person name="Tang H."/>
            <person name="Wang H."/>
            <person name="Belcram H."/>
            <person name="Zhou H."/>
            <person name="Hirakawa H."/>
            <person name="Abe H."/>
            <person name="Guo H."/>
            <person name="Wang H."/>
            <person name="Jin H."/>
            <person name="Parkin I.A."/>
            <person name="Batley J."/>
            <person name="Kim J.S."/>
            <person name="Just J."/>
            <person name="Li J."/>
            <person name="Xu J."/>
            <person name="Deng J."/>
            <person name="Kim J.A."/>
            <person name="Li J."/>
            <person name="Yu J."/>
            <person name="Meng J."/>
            <person name="Wang J."/>
            <person name="Min J."/>
            <person name="Poulain J."/>
            <person name="Wang J."/>
            <person name="Hatakeyama K."/>
            <person name="Wu K."/>
            <person name="Wang L."/>
            <person name="Fang L."/>
            <person name="Trick M."/>
            <person name="Links M.G."/>
            <person name="Zhao M."/>
            <person name="Jin M."/>
            <person name="Ramchiary N."/>
            <person name="Drou N."/>
            <person name="Berkman P.J."/>
            <person name="Cai Q."/>
            <person name="Huang Q."/>
            <person name="Li R."/>
            <person name="Tabata S."/>
            <person name="Cheng S."/>
            <person name="Zhang S."/>
            <person name="Zhang S."/>
            <person name="Huang S."/>
            <person name="Sato S."/>
            <person name="Sun S."/>
            <person name="Kwon S.J."/>
            <person name="Choi S.R."/>
            <person name="Lee T.H."/>
            <person name="Fan W."/>
            <person name="Zhao X."/>
            <person name="Tan X."/>
            <person name="Xu X."/>
            <person name="Wang Y."/>
            <person name="Qiu Y."/>
            <person name="Yin Y."/>
            <person name="Li Y."/>
            <person name="Du Y."/>
            <person name="Liao Y."/>
            <person name="Lim Y."/>
            <person name="Narusaka Y."/>
            <person name="Wang Y."/>
            <person name="Wang Z."/>
            <person name="Li Z."/>
            <person name="Wang Z."/>
            <person name="Xiong Z."/>
            <person name="Zhang Z."/>
        </authorList>
    </citation>
    <scope>NUCLEOTIDE SEQUENCE [LARGE SCALE GENOMIC DNA]</scope>
    <source>
        <strain evidence="8 9">cv. Chiifu-401-42</strain>
    </source>
</reference>
<dbReference type="InParanoid" id="M4D483"/>
<feature type="compositionally biased region" description="Basic and acidic residues" evidence="6">
    <location>
        <begin position="171"/>
        <end position="180"/>
    </location>
</feature>
<dbReference type="STRING" id="51351.M4D483"/>
<feature type="domain" description="TF-B3" evidence="7">
    <location>
        <begin position="11"/>
        <end position="97"/>
    </location>
</feature>
<evidence type="ECO:0000313" key="8">
    <source>
        <dbReference type="EnsemblPlants" id="Bra011287.1-P"/>
    </source>
</evidence>
<dbReference type="Proteomes" id="UP000011750">
    <property type="component" value="Chromosome A01"/>
</dbReference>
<evidence type="ECO:0000256" key="2">
    <source>
        <dbReference type="ARBA" id="ARBA00023015"/>
    </source>
</evidence>
<dbReference type="PANTHER" id="PTHR31674:SF20">
    <property type="entry name" value="B3 DOMAIN-CONTAINING PROTEIN REM2-RELATED"/>
    <property type="match status" value="1"/>
</dbReference>
<keyword evidence="9" id="KW-1185">Reference proteome</keyword>